<proteinExistence type="predicted"/>
<dbReference type="GO" id="GO:1990871">
    <property type="term" value="C:Vma12-Vma22 assembly complex"/>
    <property type="evidence" value="ECO:0007669"/>
    <property type="project" value="TreeGrafter"/>
</dbReference>
<protein>
    <recommendedName>
        <fullName evidence="1">Vacuolar ATPase assembly protein VMA22</fullName>
    </recommendedName>
</protein>
<dbReference type="GO" id="GO:0051082">
    <property type="term" value="F:unfolded protein binding"/>
    <property type="evidence" value="ECO:0007669"/>
    <property type="project" value="TreeGrafter"/>
</dbReference>
<dbReference type="AlphaFoldDB" id="A0AAV5QSC0"/>
<accession>A0AAV5QSC0</accession>
<name>A0AAV5QSC0_9ASCO</name>
<gene>
    <name evidence="2" type="ORF">DASC09_049540</name>
</gene>
<dbReference type="EMBL" id="BTFZ01000012">
    <property type="protein sequence ID" value="GMM37629.1"/>
    <property type="molecule type" value="Genomic_DNA"/>
</dbReference>
<sequence>MDDLIKIPTDGSSRKATSHIEEYFSVLDETYQLTNEINKKASDAFFSLTRANISSHGVRTKKFGRDFYDYRDRKATLTVSCEKDGWKLVDGLEFDEAAVTEELKKNVSSIKKSVLADDNKSRLKNRSKEEKEKGKKDLKDEISRQVDAMKLELKKQNPIRMFNGGLVPKDLNTTQESFAQLIHLLLKLSAAKTRLKEIQLSMKY</sequence>
<organism evidence="2 3">
    <name type="scientific">Saccharomycopsis crataegensis</name>
    <dbReference type="NCBI Taxonomy" id="43959"/>
    <lineage>
        <taxon>Eukaryota</taxon>
        <taxon>Fungi</taxon>
        <taxon>Dikarya</taxon>
        <taxon>Ascomycota</taxon>
        <taxon>Saccharomycotina</taxon>
        <taxon>Saccharomycetes</taxon>
        <taxon>Saccharomycopsidaceae</taxon>
        <taxon>Saccharomycopsis</taxon>
    </lineage>
</organism>
<dbReference type="Proteomes" id="UP001360560">
    <property type="component" value="Unassembled WGS sequence"/>
</dbReference>
<dbReference type="InterPro" id="IPR040357">
    <property type="entry name" value="Vma22/CCDC115"/>
</dbReference>
<dbReference type="GO" id="GO:0070072">
    <property type="term" value="P:vacuolar proton-transporting V-type ATPase complex assembly"/>
    <property type="evidence" value="ECO:0007669"/>
    <property type="project" value="InterPro"/>
</dbReference>
<dbReference type="GeneID" id="90075604"/>
<keyword evidence="3" id="KW-1185">Reference proteome</keyword>
<dbReference type="Pfam" id="PF21730">
    <property type="entry name" value="Vma22_CCDC115"/>
    <property type="match status" value="1"/>
</dbReference>
<evidence type="ECO:0000256" key="1">
    <source>
        <dbReference type="ARBA" id="ARBA00093634"/>
    </source>
</evidence>
<comment type="caution">
    <text evidence="2">The sequence shown here is derived from an EMBL/GenBank/DDBJ whole genome shotgun (WGS) entry which is preliminary data.</text>
</comment>
<dbReference type="PANTHER" id="PTHR31996">
    <property type="entry name" value="COILED-COIL DOMAIN-CONTAINING PROTEIN 115"/>
    <property type="match status" value="1"/>
</dbReference>
<dbReference type="RefSeq" id="XP_064854625.1">
    <property type="nucleotide sequence ID" value="XM_064998553.1"/>
</dbReference>
<evidence type="ECO:0000313" key="3">
    <source>
        <dbReference type="Proteomes" id="UP001360560"/>
    </source>
</evidence>
<reference evidence="2 3" key="1">
    <citation type="journal article" date="2023" name="Elife">
        <title>Identification of key yeast species and microbe-microbe interactions impacting larval growth of Drosophila in the wild.</title>
        <authorList>
            <person name="Mure A."/>
            <person name="Sugiura Y."/>
            <person name="Maeda R."/>
            <person name="Honda K."/>
            <person name="Sakurai N."/>
            <person name="Takahashi Y."/>
            <person name="Watada M."/>
            <person name="Katoh T."/>
            <person name="Gotoh A."/>
            <person name="Gotoh Y."/>
            <person name="Taniguchi I."/>
            <person name="Nakamura K."/>
            <person name="Hayashi T."/>
            <person name="Katayama T."/>
            <person name="Uemura T."/>
            <person name="Hattori Y."/>
        </authorList>
    </citation>
    <scope>NUCLEOTIDE SEQUENCE [LARGE SCALE GENOMIC DNA]</scope>
    <source>
        <strain evidence="2 3">SC-9</strain>
    </source>
</reference>
<dbReference type="PANTHER" id="PTHR31996:SF2">
    <property type="entry name" value="COILED-COIL DOMAIN-CONTAINING PROTEIN 115"/>
    <property type="match status" value="1"/>
</dbReference>
<evidence type="ECO:0000313" key="2">
    <source>
        <dbReference type="EMBL" id="GMM37629.1"/>
    </source>
</evidence>